<dbReference type="SUPFAM" id="SSF54631">
    <property type="entry name" value="CBS-domain pair"/>
    <property type="match status" value="1"/>
</dbReference>
<dbReference type="Pfam" id="PF00571">
    <property type="entry name" value="CBS"/>
    <property type="match status" value="2"/>
</dbReference>
<reference evidence="4 5" key="1">
    <citation type="submission" date="2018-07" db="EMBL/GenBank/DDBJ databases">
        <title>Bacillus sp. YLB-04 draft genome sequence.</title>
        <authorList>
            <person name="Yu L."/>
            <person name="Tang X."/>
        </authorList>
    </citation>
    <scope>NUCLEOTIDE SEQUENCE [LARGE SCALE GENOMIC DNA]</scope>
    <source>
        <strain evidence="4 5">YLB-04</strain>
    </source>
</reference>
<keyword evidence="1 2" id="KW-0129">CBS domain</keyword>
<dbReference type="OrthoDB" id="9790355at2"/>
<dbReference type="AlphaFoldDB" id="A0A3D8GNW1"/>
<dbReference type="Proteomes" id="UP000257144">
    <property type="component" value="Unassembled WGS sequence"/>
</dbReference>
<evidence type="ECO:0000313" key="5">
    <source>
        <dbReference type="Proteomes" id="UP000257144"/>
    </source>
</evidence>
<dbReference type="InterPro" id="IPR051257">
    <property type="entry name" value="Diverse_CBS-Domain"/>
</dbReference>
<feature type="domain" description="CBS" evidence="3">
    <location>
        <begin position="96"/>
        <end position="154"/>
    </location>
</feature>
<evidence type="ECO:0000313" key="4">
    <source>
        <dbReference type="EMBL" id="RDU35766.1"/>
    </source>
</evidence>
<evidence type="ECO:0000256" key="1">
    <source>
        <dbReference type="ARBA" id="ARBA00023122"/>
    </source>
</evidence>
<sequence length="154" mass="17352">MKVKDFMITDVISAHPDMILTDVMALFVEKNIGGVPICGEDGKLLGMVTDGDILRAIQPIDRKIFNFLVYMEYMEEMDVKTRLKETAATPILSIAKTKNLITVTPDDEMDIAVKHLSTHHFKKLPVIDKENRVVGVISRGDVIRKIQSTILRDL</sequence>
<dbReference type="InterPro" id="IPR000644">
    <property type="entry name" value="CBS_dom"/>
</dbReference>
<dbReference type="SMART" id="SM00116">
    <property type="entry name" value="CBS"/>
    <property type="match status" value="2"/>
</dbReference>
<proteinExistence type="predicted"/>
<dbReference type="PROSITE" id="PS51371">
    <property type="entry name" value="CBS"/>
    <property type="match status" value="2"/>
</dbReference>
<comment type="caution">
    <text evidence="4">The sequence shown here is derived from an EMBL/GenBank/DDBJ whole genome shotgun (WGS) entry which is preliminary data.</text>
</comment>
<dbReference type="Gene3D" id="3.10.580.10">
    <property type="entry name" value="CBS-domain"/>
    <property type="match status" value="1"/>
</dbReference>
<accession>A0A3D8GNW1</accession>
<dbReference type="PANTHER" id="PTHR43080:SF2">
    <property type="entry name" value="CBS DOMAIN-CONTAINING PROTEIN"/>
    <property type="match status" value="1"/>
</dbReference>
<dbReference type="PANTHER" id="PTHR43080">
    <property type="entry name" value="CBS DOMAIN-CONTAINING PROTEIN CBSX3, MITOCHONDRIAL"/>
    <property type="match status" value="1"/>
</dbReference>
<dbReference type="InterPro" id="IPR046342">
    <property type="entry name" value="CBS_dom_sf"/>
</dbReference>
<evidence type="ECO:0000256" key="2">
    <source>
        <dbReference type="PROSITE-ProRule" id="PRU00703"/>
    </source>
</evidence>
<gene>
    <name evidence="4" type="ORF">DRW41_16630</name>
</gene>
<evidence type="ECO:0000259" key="3">
    <source>
        <dbReference type="PROSITE" id="PS51371"/>
    </source>
</evidence>
<protein>
    <submittedName>
        <fullName evidence="4">CBS domain-containing protein</fullName>
    </submittedName>
</protein>
<name>A0A3D8GNW1_9BACI</name>
<organism evidence="4 5">
    <name type="scientific">Neobacillus piezotolerans</name>
    <dbReference type="NCBI Taxonomy" id="2259171"/>
    <lineage>
        <taxon>Bacteria</taxon>
        <taxon>Bacillati</taxon>
        <taxon>Bacillota</taxon>
        <taxon>Bacilli</taxon>
        <taxon>Bacillales</taxon>
        <taxon>Bacillaceae</taxon>
        <taxon>Neobacillus</taxon>
    </lineage>
</organism>
<dbReference type="RefSeq" id="WP_115453144.1">
    <property type="nucleotide sequence ID" value="NZ_QNQT01000008.1"/>
</dbReference>
<dbReference type="EMBL" id="QNQT01000008">
    <property type="protein sequence ID" value="RDU35766.1"/>
    <property type="molecule type" value="Genomic_DNA"/>
</dbReference>
<keyword evidence="5" id="KW-1185">Reference proteome</keyword>
<feature type="domain" description="CBS" evidence="3">
    <location>
        <begin position="7"/>
        <end position="64"/>
    </location>
</feature>